<protein>
    <submittedName>
        <fullName evidence="6">Autotransporter secretion outer membrane protein TamA</fullName>
    </submittedName>
</protein>
<name>A0A316GMZ4_9RHOB</name>
<dbReference type="Gene3D" id="3.10.20.310">
    <property type="entry name" value="membrane protein fhac"/>
    <property type="match status" value="1"/>
</dbReference>
<dbReference type="Pfam" id="PF01103">
    <property type="entry name" value="Omp85"/>
    <property type="match status" value="1"/>
</dbReference>
<feature type="chain" id="PRO_5016262966" evidence="4">
    <location>
        <begin position="20"/>
        <end position="604"/>
    </location>
</feature>
<dbReference type="Proteomes" id="UP000245708">
    <property type="component" value="Unassembled WGS sequence"/>
</dbReference>
<comment type="caution">
    <text evidence="6">The sequence shown here is derived from an EMBL/GenBank/DDBJ whole genome shotgun (WGS) entry which is preliminary data.</text>
</comment>
<evidence type="ECO:0000313" key="7">
    <source>
        <dbReference type="Proteomes" id="UP000245708"/>
    </source>
</evidence>
<keyword evidence="7" id="KW-1185">Reference proteome</keyword>
<evidence type="ECO:0000256" key="4">
    <source>
        <dbReference type="SAM" id="SignalP"/>
    </source>
</evidence>
<evidence type="ECO:0000256" key="2">
    <source>
        <dbReference type="ARBA" id="ARBA00022452"/>
    </source>
</evidence>
<gene>
    <name evidence="6" type="ORF">C7455_102309</name>
</gene>
<evidence type="ECO:0000256" key="3">
    <source>
        <dbReference type="ARBA" id="ARBA00023136"/>
    </source>
</evidence>
<feature type="domain" description="Bacterial surface antigen (D15)" evidence="5">
    <location>
        <begin position="306"/>
        <end position="604"/>
    </location>
</feature>
<evidence type="ECO:0000259" key="5">
    <source>
        <dbReference type="Pfam" id="PF01103"/>
    </source>
</evidence>
<dbReference type="PANTHER" id="PTHR12815">
    <property type="entry name" value="SORTING AND ASSEMBLY MACHINERY SAMM50 PROTEIN FAMILY MEMBER"/>
    <property type="match status" value="1"/>
</dbReference>
<proteinExistence type="predicted"/>
<organism evidence="6 7">
    <name type="scientific">Roseicyclus mahoneyensis</name>
    <dbReference type="NCBI Taxonomy" id="164332"/>
    <lineage>
        <taxon>Bacteria</taxon>
        <taxon>Pseudomonadati</taxon>
        <taxon>Pseudomonadota</taxon>
        <taxon>Alphaproteobacteria</taxon>
        <taxon>Rhodobacterales</taxon>
        <taxon>Roseobacteraceae</taxon>
        <taxon>Roseicyclus</taxon>
    </lineage>
</organism>
<keyword evidence="3" id="KW-0472">Membrane</keyword>
<keyword evidence="2" id="KW-1134">Transmembrane beta strand</keyword>
<dbReference type="RefSeq" id="WP_109666654.1">
    <property type="nucleotide sequence ID" value="NZ_QGGW01000002.1"/>
</dbReference>
<evidence type="ECO:0000256" key="1">
    <source>
        <dbReference type="ARBA" id="ARBA00004370"/>
    </source>
</evidence>
<dbReference type="InterPro" id="IPR039910">
    <property type="entry name" value="D15-like"/>
</dbReference>
<evidence type="ECO:0000313" key="6">
    <source>
        <dbReference type="EMBL" id="PWK61619.1"/>
    </source>
</evidence>
<dbReference type="OrthoDB" id="9769707at2"/>
<dbReference type="AlphaFoldDB" id="A0A316GMZ4"/>
<feature type="signal peptide" evidence="4">
    <location>
        <begin position="1"/>
        <end position="19"/>
    </location>
</feature>
<dbReference type="Gene3D" id="2.40.160.50">
    <property type="entry name" value="membrane protein fhac: a member of the omp85/tpsb transporter family"/>
    <property type="match status" value="1"/>
</dbReference>
<keyword evidence="2" id="KW-0812">Transmembrane</keyword>
<accession>A0A316GMZ4</accession>
<comment type="subcellular location">
    <subcellularLocation>
        <location evidence="1">Membrane</location>
    </subcellularLocation>
</comment>
<dbReference type="GO" id="GO:0019867">
    <property type="term" value="C:outer membrane"/>
    <property type="evidence" value="ECO:0007669"/>
    <property type="project" value="InterPro"/>
</dbReference>
<dbReference type="InterPro" id="IPR000184">
    <property type="entry name" value="Bac_surfAg_D15"/>
</dbReference>
<keyword evidence="4" id="KW-0732">Signal</keyword>
<sequence length="604" mass="63647">MPAVSRKSFALIRATIAAAAVAMAPLAVSGQEVTLRAPSASEDLIDRLRANALLLRTPEEGTVRTGQDITAAARADYGRLIGILYEQGFFAPVITIRLDGRDAAGISPFDAPAQVTRVEIDIETGPPFLLGRAEIGPLAANTDLPDGFRPGETATTPLLRATTRAALEGWQNQGHATADVASQQITAQNRAAILDVAIRVDPGPVITFGSLIPEGQQRMRVERILEIAGLPTGEVYSPAALERAEERLRDTSVFSAVALRLRDPEAGDVADVTATLAEAPLRRLGFGAELASDEGLLLSAYWLHRNLLGGGERLRFDLEIAGIQEFEGDGVDAEFRARFERPATFTPDTSLAVEGALVFLQEPTFTIQGIGVEASLTHRLSRTVTVAGGVGLTYSEIEDGLGARDITRFTLPLRATYENRDDPIDARGGAYADLTLTPFQVIGGGGGARFTLDGRGYWGLGAEERTRLAARVQLGSLFGGDLIDIAPDDLFYSGGSGTVRGQAYRSLGALQGGVPSGGRGFVGLSGEVRHDIGDTNFGIVGFADAGYVSEGAWGDGAADWHAGVGLGLRYATPFGPIRIDLATPASGNNAGTEAYLYIGIGQAF</sequence>
<dbReference type="EMBL" id="QGGW01000002">
    <property type="protein sequence ID" value="PWK61619.1"/>
    <property type="molecule type" value="Genomic_DNA"/>
</dbReference>
<reference evidence="6 7" key="1">
    <citation type="submission" date="2018-05" db="EMBL/GenBank/DDBJ databases">
        <title>Genomic Encyclopedia of Type Strains, Phase IV (KMG-IV): sequencing the most valuable type-strain genomes for metagenomic binning, comparative biology and taxonomic classification.</title>
        <authorList>
            <person name="Goeker M."/>
        </authorList>
    </citation>
    <scope>NUCLEOTIDE SEQUENCE [LARGE SCALE GENOMIC DNA]</scope>
    <source>
        <strain evidence="6 7">DSM 16097</strain>
    </source>
</reference>
<dbReference type="PANTHER" id="PTHR12815:SF42">
    <property type="entry name" value="BACTERIAL SURFACE ANTIGEN (D15) DOMAIN-CONTAINING PROTEIN"/>
    <property type="match status" value="1"/>
</dbReference>